<protein>
    <recommendedName>
        <fullName evidence="3">YokE-like PH domain-containing protein</fullName>
    </recommendedName>
</protein>
<dbReference type="AlphaFoldDB" id="A0A4R8S9G7"/>
<name>A0A4R8S9G7_9MYCO</name>
<dbReference type="RefSeq" id="WP_134069508.1">
    <property type="nucleotide sequence ID" value="NZ_PECH01000001.1"/>
</dbReference>
<evidence type="ECO:0000313" key="1">
    <source>
        <dbReference type="EMBL" id="TDZ87344.1"/>
    </source>
</evidence>
<organism evidence="1 2">
    <name type="scientific">Mycobacteroides salmoniphilum</name>
    <dbReference type="NCBI Taxonomy" id="404941"/>
    <lineage>
        <taxon>Bacteria</taxon>
        <taxon>Bacillati</taxon>
        <taxon>Actinomycetota</taxon>
        <taxon>Actinomycetes</taxon>
        <taxon>Mycobacteriales</taxon>
        <taxon>Mycobacteriaceae</taxon>
        <taxon>Mycobacteroides</taxon>
    </lineage>
</organism>
<reference evidence="1 2" key="1">
    <citation type="journal article" date="2019" name="Sci. Rep.">
        <title>Extended insight into the Mycobacterium chelonae-abscessus complex through whole genome sequencing of Mycobacterium salmoniphilum outbreak and Mycobacterium salmoniphilum-like strains.</title>
        <authorList>
            <person name="Behra P.R.K."/>
            <person name="Das S."/>
            <person name="Pettersson B.M.F."/>
            <person name="Shirreff L."/>
            <person name="DuCote T."/>
            <person name="Jacobsson K.G."/>
            <person name="Ennis D.G."/>
            <person name="Kirsebom L.A."/>
        </authorList>
    </citation>
    <scope>NUCLEOTIDE SEQUENCE [LARGE SCALE GENOMIC DNA]</scope>
    <source>
        <strain evidence="1 2">DE 4585</strain>
    </source>
</reference>
<accession>A0A4R8S9G7</accession>
<gene>
    <name evidence="1" type="ORF">DE4585_00336</name>
</gene>
<evidence type="ECO:0008006" key="3">
    <source>
        <dbReference type="Google" id="ProtNLM"/>
    </source>
</evidence>
<dbReference type="Proteomes" id="UP000295117">
    <property type="component" value="Unassembled WGS sequence"/>
</dbReference>
<dbReference type="EMBL" id="PECH01000001">
    <property type="protein sequence ID" value="TDZ87344.1"/>
    <property type="molecule type" value="Genomic_DNA"/>
</dbReference>
<sequence>MSNNEEVRQELVGDSGLEVRPEFVIGLRGVVRWPVRAFAVEYTDFGYLDTVYWIDGSAIGVYKFHSEKAISTVIRPLSAVSSVSVISAVDVDGFSRGRLHQGITIRFGSGGEEPIDADIDISDTDDRQHVSELSKDFIAAVLNAVAGDVAPSVHN</sequence>
<comment type="caution">
    <text evidence="1">The sequence shown here is derived from an EMBL/GenBank/DDBJ whole genome shotgun (WGS) entry which is preliminary data.</text>
</comment>
<evidence type="ECO:0000313" key="2">
    <source>
        <dbReference type="Proteomes" id="UP000295117"/>
    </source>
</evidence>
<proteinExistence type="predicted"/>